<reference evidence="1 2" key="1">
    <citation type="journal article" date="2022" name="Hortic Res">
        <title>A haplotype resolved chromosomal level avocado genome allows analysis of novel avocado genes.</title>
        <authorList>
            <person name="Nath O."/>
            <person name="Fletcher S.J."/>
            <person name="Hayward A."/>
            <person name="Shaw L.M."/>
            <person name="Masouleh A.K."/>
            <person name="Furtado A."/>
            <person name="Henry R.J."/>
            <person name="Mitter N."/>
        </authorList>
    </citation>
    <scope>NUCLEOTIDE SEQUENCE [LARGE SCALE GENOMIC DNA]</scope>
    <source>
        <strain evidence="2">cv. Hass</strain>
    </source>
</reference>
<evidence type="ECO:0000313" key="2">
    <source>
        <dbReference type="Proteomes" id="UP001234297"/>
    </source>
</evidence>
<comment type="caution">
    <text evidence="1">The sequence shown here is derived from an EMBL/GenBank/DDBJ whole genome shotgun (WGS) entry which is preliminary data.</text>
</comment>
<evidence type="ECO:0000313" key="1">
    <source>
        <dbReference type="EMBL" id="KAJ8622030.1"/>
    </source>
</evidence>
<keyword evidence="2" id="KW-1185">Reference proteome</keyword>
<protein>
    <submittedName>
        <fullName evidence="1">Uncharacterized protein</fullName>
    </submittedName>
</protein>
<sequence>MLSDVVALPLKDRDVSAQVENETGSMHMGFAIGDIPPVSGKTKDWSSHFEPPVSRPTDLELLTSSNDYSFHVQFDDYNATAAKDNWGNALVGYFIDNANAKGDAALGLSSHHSDHQNSGEEWNIVKGKHSGFRSTSPSGDRTLPAPTGSAKEKAPTETSIPNRFLSLSNLEGDSSASVDDIAHTTTIVMGSGAVPLANCNSTTGTSQEKNIVSIHQLDRGTLPKMGRINQILHVEREQGSLLADEAIAAMEIRRSDVLSESTGDPALVQNLSATGPHVFHEQGSKGSAKRQHKRFTVCAGQECTTSETCATREYAT</sequence>
<dbReference type="Proteomes" id="UP001234297">
    <property type="component" value="Chromosome 10"/>
</dbReference>
<accession>A0ACC2KM03</accession>
<dbReference type="EMBL" id="CM056818">
    <property type="protein sequence ID" value="KAJ8622030.1"/>
    <property type="molecule type" value="Genomic_DNA"/>
</dbReference>
<name>A0ACC2KM03_PERAE</name>
<gene>
    <name evidence="1" type="ORF">MRB53_030559</name>
</gene>
<proteinExistence type="predicted"/>
<organism evidence="1 2">
    <name type="scientific">Persea americana</name>
    <name type="common">Avocado</name>
    <dbReference type="NCBI Taxonomy" id="3435"/>
    <lineage>
        <taxon>Eukaryota</taxon>
        <taxon>Viridiplantae</taxon>
        <taxon>Streptophyta</taxon>
        <taxon>Embryophyta</taxon>
        <taxon>Tracheophyta</taxon>
        <taxon>Spermatophyta</taxon>
        <taxon>Magnoliopsida</taxon>
        <taxon>Magnoliidae</taxon>
        <taxon>Laurales</taxon>
        <taxon>Lauraceae</taxon>
        <taxon>Persea</taxon>
    </lineage>
</organism>